<keyword evidence="5 6" id="KW-0472">Membrane</keyword>
<keyword evidence="4 6" id="KW-1133">Transmembrane helix</keyword>
<feature type="transmembrane region" description="Helical" evidence="6">
    <location>
        <begin position="188"/>
        <end position="206"/>
    </location>
</feature>
<evidence type="ECO:0000256" key="5">
    <source>
        <dbReference type="ARBA" id="ARBA00023136"/>
    </source>
</evidence>
<gene>
    <name evidence="7" type="ORF">SAMN05192589_10284</name>
</gene>
<comment type="subcellular location">
    <subcellularLocation>
        <location evidence="1">Cell membrane</location>
        <topology evidence="1">Multi-pass membrane protein</topology>
    </subcellularLocation>
</comment>
<feature type="transmembrane region" description="Helical" evidence="6">
    <location>
        <begin position="42"/>
        <end position="71"/>
    </location>
</feature>
<accession>A0A1G6L6X7</accession>
<organism evidence="7 8">
    <name type="scientific">Paracidovorax valerianellae</name>
    <dbReference type="NCBI Taxonomy" id="187868"/>
    <lineage>
        <taxon>Bacteria</taxon>
        <taxon>Pseudomonadati</taxon>
        <taxon>Pseudomonadota</taxon>
        <taxon>Betaproteobacteria</taxon>
        <taxon>Burkholderiales</taxon>
        <taxon>Comamonadaceae</taxon>
        <taxon>Paracidovorax</taxon>
    </lineage>
</organism>
<keyword evidence="3 6" id="KW-0812">Transmembrane</keyword>
<dbReference type="InterPro" id="IPR001123">
    <property type="entry name" value="LeuE-type"/>
</dbReference>
<dbReference type="GO" id="GO:0005886">
    <property type="term" value="C:plasma membrane"/>
    <property type="evidence" value="ECO:0007669"/>
    <property type="project" value="UniProtKB-SubCell"/>
</dbReference>
<evidence type="ECO:0000256" key="6">
    <source>
        <dbReference type="SAM" id="Phobius"/>
    </source>
</evidence>
<dbReference type="AlphaFoldDB" id="A0A1G6L6X7"/>
<feature type="transmembrane region" description="Helical" evidence="6">
    <location>
        <begin position="6"/>
        <end position="30"/>
    </location>
</feature>
<evidence type="ECO:0000256" key="3">
    <source>
        <dbReference type="ARBA" id="ARBA00022692"/>
    </source>
</evidence>
<proteinExistence type="predicted"/>
<evidence type="ECO:0000313" key="8">
    <source>
        <dbReference type="Proteomes" id="UP000198781"/>
    </source>
</evidence>
<evidence type="ECO:0000256" key="2">
    <source>
        <dbReference type="ARBA" id="ARBA00022475"/>
    </source>
</evidence>
<reference evidence="7 8" key="1">
    <citation type="submission" date="2016-10" db="EMBL/GenBank/DDBJ databases">
        <authorList>
            <person name="de Groot N.N."/>
        </authorList>
    </citation>
    <scope>NUCLEOTIDE SEQUENCE [LARGE SCALE GENOMIC DNA]</scope>
    <source>
        <strain evidence="7 8">DSM 16619</strain>
    </source>
</reference>
<feature type="transmembrane region" description="Helical" evidence="6">
    <location>
        <begin position="148"/>
        <end position="168"/>
    </location>
</feature>
<evidence type="ECO:0000256" key="1">
    <source>
        <dbReference type="ARBA" id="ARBA00004651"/>
    </source>
</evidence>
<dbReference type="PANTHER" id="PTHR30086">
    <property type="entry name" value="ARGININE EXPORTER PROTEIN ARGO"/>
    <property type="match status" value="1"/>
</dbReference>
<dbReference type="Pfam" id="PF01810">
    <property type="entry name" value="LysE"/>
    <property type="match status" value="1"/>
</dbReference>
<protein>
    <submittedName>
        <fullName evidence="7">Threonine/homoserine/homoserine lactone efflux protein</fullName>
    </submittedName>
</protein>
<name>A0A1G6L6X7_9BURK</name>
<evidence type="ECO:0000313" key="7">
    <source>
        <dbReference type="EMBL" id="SDC38984.1"/>
    </source>
</evidence>
<evidence type="ECO:0000256" key="4">
    <source>
        <dbReference type="ARBA" id="ARBA00022989"/>
    </source>
</evidence>
<feature type="transmembrane region" description="Helical" evidence="6">
    <location>
        <begin position="77"/>
        <end position="95"/>
    </location>
</feature>
<dbReference type="EMBL" id="FMZC01000002">
    <property type="protein sequence ID" value="SDC38984.1"/>
    <property type="molecule type" value="Genomic_DNA"/>
</dbReference>
<dbReference type="PANTHER" id="PTHR30086:SF20">
    <property type="entry name" value="ARGININE EXPORTER PROTEIN ARGO-RELATED"/>
    <property type="match status" value="1"/>
</dbReference>
<feature type="transmembrane region" description="Helical" evidence="6">
    <location>
        <begin position="116"/>
        <end position="142"/>
    </location>
</feature>
<keyword evidence="2" id="KW-1003">Cell membrane</keyword>
<dbReference type="GO" id="GO:0015171">
    <property type="term" value="F:amino acid transmembrane transporter activity"/>
    <property type="evidence" value="ECO:0007669"/>
    <property type="project" value="TreeGrafter"/>
</dbReference>
<dbReference type="Proteomes" id="UP000198781">
    <property type="component" value="Unassembled WGS sequence"/>
</dbReference>
<dbReference type="STRING" id="187868.SAMN05192589_10284"/>
<sequence length="208" mass="22348">MATNEMLFLSSIASLYLMLAISPGPNFLVITATAISQSRRQALCVGLGVSTASVVWASLAAVGLGVVIGQYHWAQQLLRAIGGVYLVYIGIRMFHGADRPITQHVQAPAMRGSWQAYRYGLATNLTNPKTLVFFSSAFATLFTPDLAFWAKVAAVLVVAVISLTLNTVIANAFSADAARKRYATTKPIIDRLTGGLLIFFGARLLLPK</sequence>
<keyword evidence="8" id="KW-1185">Reference proteome</keyword>